<proteinExistence type="predicted"/>
<sequence length="138" mass="15654">MMVYHTHFPTSTRKEKEVSQYLPSSNNQVYLCLGYFIEIILYIAPCGCSLPQPLSEKLISQYMEPNKEEGETNQSSFGIPFSNTNYCGGRKGTPGRNKDQYTSELSSYGAHNITFWLNNKNNLLGKINPFGYYRALAS</sequence>
<dbReference type="Proteomes" id="UP000765509">
    <property type="component" value="Unassembled WGS sequence"/>
</dbReference>
<organism evidence="1 2">
    <name type="scientific">Austropuccinia psidii MF-1</name>
    <dbReference type="NCBI Taxonomy" id="1389203"/>
    <lineage>
        <taxon>Eukaryota</taxon>
        <taxon>Fungi</taxon>
        <taxon>Dikarya</taxon>
        <taxon>Basidiomycota</taxon>
        <taxon>Pucciniomycotina</taxon>
        <taxon>Pucciniomycetes</taxon>
        <taxon>Pucciniales</taxon>
        <taxon>Sphaerophragmiaceae</taxon>
        <taxon>Austropuccinia</taxon>
    </lineage>
</organism>
<evidence type="ECO:0000313" key="1">
    <source>
        <dbReference type="EMBL" id="MBW0521233.1"/>
    </source>
</evidence>
<name>A0A9Q3ELU1_9BASI</name>
<gene>
    <name evidence="1" type="ORF">O181_060948</name>
</gene>
<keyword evidence="2" id="KW-1185">Reference proteome</keyword>
<comment type="caution">
    <text evidence="1">The sequence shown here is derived from an EMBL/GenBank/DDBJ whole genome shotgun (WGS) entry which is preliminary data.</text>
</comment>
<dbReference type="AlphaFoldDB" id="A0A9Q3ELU1"/>
<evidence type="ECO:0000313" key="2">
    <source>
        <dbReference type="Proteomes" id="UP000765509"/>
    </source>
</evidence>
<reference evidence="1" key="1">
    <citation type="submission" date="2021-03" db="EMBL/GenBank/DDBJ databases">
        <title>Draft genome sequence of rust myrtle Austropuccinia psidii MF-1, a brazilian biotype.</title>
        <authorList>
            <person name="Quecine M.C."/>
            <person name="Pachon D.M.R."/>
            <person name="Bonatelli M.L."/>
            <person name="Correr F.H."/>
            <person name="Franceschini L.M."/>
            <person name="Leite T.F."/>
            <person name="Margarido G.R.A."/>
            <person name="Almeida C.A."/>
            <person name="Ferrarezi J.A."/>
            <person name="Labate C.A."/>
        </authorList>
    </citation>
    <scope>NUCLEOTIDE SEQUENCE</scope>
    <source>
        <strain evidence="1">MF-1</strain>
    </source>
</reference>
<protein>
    <submittedName>
        <fullName evidence="1">Uncharacterized protein</fullName>
    </submittedName>
</protein>
<dbReference type="EMBL" id="AVOT02028676">
    <property type="protein sequence ID" value="MBW0521233.1"/>
    <property type="molecule type" value="Genomic_DNA"/>
</dbReference>
<dbReference type="OrthoDB" id="2516880at2759"/>
<accession>A0A9Q3ELU1</accession>